<keyword evidence="1" id="KW-0560">Oxidoreductase</keyword>
<dbReference type="Gene3D" id="3.90.180.10">
    <property type="entry name" value="Medium-chain alcohol dehydrogenases, catalytic domain"/>
    <property type="match status" value="1"/>
</dbReference>
<dbReference type="InterPro" id="IPR036291">
    <property type="entry name" value="NAD(P)-bd_dom_sf"/>
</dbReference>
<evidence type="ECO:0008006" key="5">
    <source>
        <dbReference type="Google" id="ProtNLM"/>
    </source>
</evidence>
<sequence>FEISEIDTPIPSNENESLIKLESWSICGSDIRDAYGPLFSEENYPMRWGSHCHEAVGTILNSNSTEFPNGQRVIVLPSPFADNSEAVPGRGGGLLAEYVIGNYSRMIKIPDYGNAEDWVMCQPSGTVLYACQLMGTILGKNIMILGQGAIGLSFTAICSRAGARKVVAVDSLDYRLDKAKELGATDVINYQKENLEEAIKDINGGEFPDITVEAAGDNEAFNTSLKVVKPLGKILIFGKLPKDSKGTLATIETEHLLLHGATIINSSAVNSGDPTGHIERMVELKNRGWWDPSTMITHSMKFDDLQKAYDMYESREDNIIKVVLKQD</sequence>
<dbReference type="SUPFAM" id="SSF51735">
    <property type="entry name" value="NAD(P)-binding Rossmann-fold domains"/>
    <property type="match status" value="1"/>
</dbReference>
<name>A0A382HYQ2_9ZZZZ</name>
<proteinExistence type="predicted"/>
<dbReference type="AlphaFoldDB" id="A0A382HYQ2"/>
<feature type="non-terminal residue" evidence="4">
    <location>
        <position position="1"/>
    </location>
</feature>
<evidence type="ECO:0000259" key="2">
    <source>
        <dbReference type="Pfam" id="PF00107"/>
    </source>
</evidence>
<dbReference type="InterPro" id="IPR013149">
    <property type="entry name" value="ADH-like_C"/>
</dbReference>
<organism evidence="4">
    <name type="scientific">marine metagenome</name>
    <dbReference type="NCBI Taxonomy" id="408172"/>
    <lineage>
        <taxon>unclassified sequences</taxon>
        <taxon>metagenomes</taxon>
        <taxon>ecological metagenomes</taxon>
    </lineage>
</organism>
<dbReference type="GO" id="GO:0016491">
    <property type="term" value="F:oxidoreductase activity"/>
    <property type="evidence" value="ECO:0007669"/>
    <property type="project" value="UniProtKB-KW"/>
</dbReference>
<evidence type="ECO:0000259" key="3">
    <source>
        <dbReference type="Pfam" id="PF08240"/>
    </source>
</evidence>
<accession>A0A382HYQ2</accession>
<dbReference type="InterPro" id="IPR050129">
    <property type="entry name" value="Zn_alcohol_dh"/>
</dbReference>
<dbReference type="PANTHER" id="PTHR43401:SF2">
    <property type="entry name" value="L-THREONINE 3-DEHYDROGENASE"/>
    <property type="match status" value="1"/>
</dbReference>
<dbReference type="SUPFAM" id="SSF50129">
    <property type="entry name" value="GroES-like"/>
    <property type="match status" value="1"/>
</dbReference>
<feature type="domain" description="Alcohol dehydrogenase-like N-terminal" evidence="3">
    <location>
        <begin position="14"/>
        <end position="111"/>
    </location>
</feature>
<dbReference type="PANTHER" id="PTHR43401">
    <property type="entry name" value="L-THREONINE 3-DEHYDROGENASE"/>
    <property type="match status" value="1"/>
</dbReference>
<dbReference type="Pfam" id="PF00107">
    <property type="entry name" value="ADH_zinc_N"/>
    <property type="match status" value="1"/>
</dbReference>
<protein>
    <recommendedName>
        <fullName evidence="5">Enoyl reductase (ER) domain-containing protein</fullName>
    </recommendedName>
</protein>
<evidence type="ECO:0000313" key="4">
    <source>
        <dbReference type="EMBL" id="SVB92265.1"/>
    </source>
</evidence>
<dbReference type="Gene3D" id="3.40.50.720">
    <property type="entry name" value="NAD(P)-binding Rossmann-like Domain"/>
    <property type="match status" value="1"/>
</dbReference>
<gene>
    <name evidence="4" type="ORF">METZ01_LOCUS245119</name>
</gene>
<dbReference type="InterPro" id="IPR011032">
    <property type="entry name" value="GroES-like_sf"/>
</dbReference>
<dbReference type="Pfam" id="PF08240">
    <property type="entry name" value="ADH_N"/>
    <property type="match status" value="1"/>
</dbReference>
<feature type="domain" description="Alcohol dehydrogenase-like C-terminal" evidence="2">
    <location>
        <begin position="149"/>
        <end position="273"/>
    </location>
</feature>
<reference evidence="4" key="1">
    <citation type="submission" date="2018-05" db="EMBL/GenBank/DDBJ databases">
        <authorList>
            <person name="Lanie J.A."/>
            <person name="Ng W.-L."/>
            <person name="Kazmierczak K.M."/>
            <person name="Andrzejewski T.M."/>
            <person name="Davidsen T.M."/>
            <person name="Wayne K.J."/>
            <person name="Tettelin H."/>
            <person name="Glass J.I."/>
            <person name="Rusch D."/>
            <person name="Podicherti R."/>
            <person name="Tsui H.-C.T."/>
            <person name="Winkler M.E."/>
        </authorList>
    </citation>
    <scope>NUCLEOTIDE SEQUENCE</scope>
</reference>
<dbReference type="EMBL" id="UINC01064018">
    <property type="protein sequence ID" value="SVB92265.1"/>
    <property type="molecule type" value="Genomic_DNA"/>
</dbReference>
<evidence type="ECO:0000256" key="1">
    <source>
        <dbReference type="ARBA" id="ARBA00023002"/>
    </source>
</evidence>
<dbReference type="InterPro" id="IPR013154">
    <property type="entry name" value="ADH-like_N"/>
</dbReference>